<gene>
    <name evidence="2" type="ORF">HAX54_052100</name>
</gene>
<evidence type="ECO:0000313" key="2">
    <source>
        <dbReference type="EMBL" id="MCD7464114.1"/>
    </source>
</evidence>
<protein>
    <submittedName>
        <fullName evidence="2">Uncharacterized protein</fullName>
    </submittedName>
</protein>
<proteinExistence type="predicted"/>
<feature type="compositionally biased region" description="Low complexity" evidence="1">
    <location>
        <begin position="37"/>
        <end position="54"/>
    </location>
</feature>
<feature type="region of interest" description="Disordered" evidence="1">
    <location>
        <begin position="30"/>
        <end position="57"/>
    </location>
</feature>
<dbReference type="Proteomes" id="UP000823775">
    <property type="component" value="Unassembled WGS sequence"/>
</dbReference>
<comment type="caution">
    <text evidence="2">The sequence shown here is derived from an EMBL/GenBank/DDBJ whole genome shotgun (WGS) entry which is preliminary data.</text>
</comment>
<dbReference type="EMBL" id="JACEIK010000939">
    <property type="protein sequence ID" value="MCD7464114.1"/>
    <property type="molecule type" value="Genomic_DNA"/>
</dbReference>
<organism evidence="2 3">
    <name type="scientific">Datura stramonium</name>
    <name type="common">Jimsonweed</name>
    <name type="synonym">Common thornapple</name>
    <dbReference type="NCBI Taxonomy" id="4076"/>
    <lineage>
        <taxon>Eukaryota</taxon>
        <taxon>Viridiplantae</taxon>
        <taxon>Streptophyta</taxon>
        <taxon>Embryophyta</taxon>
        <taxon>Tracheophyta</taxon>
        <taxon>Spermatophyta</taxon>
        <taxon>Magnoliopsida</taxon>
        <taxon>eudicotyledons</taxon>
        <taxon>Gunneridae</taxon>
        <taxon>Pentapetalae</taxon>
        <taxon>asterids</taxon>
        <taxon>lamiids</taxon>
        <taxon>Solanales</taxon>
        <taxon>Solanaceae</taxon>
        <taxon>Solanoideae</taxon>
        <taxon>Datureae</taxon>
        <taxon>Datura</taxon>
    </lineage>
</organism>
<evidence type="ECO:0000256" key="1">
    <source>
        <dbReference type="SAM" id="MobiDB-lite"/>
    </source>
</evidence>
<accession>A0ABS8SYI0</accession>
<name>A0ABS8SYI0_DATST</name>
<sequence>KVNPNLVNSQRFDGSVKRLKWLSQRLGQQASRLGQHGSNSAGLASNSAGLGSNSQTSGGAWWRVKTPMWVISAASGSSRRDLRFDMQ</sequence>
<feature type="non-terminal residue" evidence="2">
    <location>
        <position position="1"/>
    </location>
</feature>
<evidence type="ECO:0000313" key="3">
    <source>
        <dbReference type="Proteomes" id="UP000823775"/>
    </source>
</evidence>
<reference evidence="2 3" key="1">
    <citation type="journal article" date="2021" name="BMC Genomics">
        <title>Datura genome reveals duplications of psychoactive alkaloid biosynthetic genes and high mutation rate following tissue culture.</title>
        <authorList>
            <person name="Rajewski A."/>
            <person name="Carter-House D."/>
            <person name="Stajich J."/>
            <person name="Litt A."/>
        </authorList>
    </citation>
    <scope>NUCLEOTIDE SEQUENCE [LARGE SCALE GENOMIC DNA]</scope>
    <source>
        <strain evidence="2">AR-01</strain>
    </source>
</reference>
<keyword evidence="3" id="KW-1185">Reference proteome</keyword>